<dbReference type="Gene3D" id="2.40.128.130">
    <property type="entry name" value="Autotransporter beta-domain"/>
    <property type="match status" value="1"/>
</dbReference>
<sequence length="190" mass="20498">MKKALLSLAVLAASATAASAQSSNAFKANIFSPLVKTGSFFYERKVSETSSAQLGFAFTSWTPGDSKLSGIILTPEYRFYLSGTSMNGFYVGPYLRFQSMSLSTTYEDYDYVTDTTVEREAKGRLTTFGAGVAVGRQWMFKDRITIDPYLGLGYNGGSAKAEDGSNEDQLDAGTFSGFGLRPGFTVGIAF</sequence>
<dbReference type="Proteomes" id="UP000054223">
    <property type="component" value="Unassembled WGS sequence"/>
</dbReference>
<accession>A0A9X0HIK5</accession>
<reference evidence="2 3" key="1">
    <citation type="submission" date="2015-11" db="EMBL/GenBank/DDBJ databases">
        <title>Solirubrum puertoriconensis gen. nov. an environmental bacteria isolated in Puerto Rico.</title>
        <authorList>
            <person name="Cuebas-Irizarry M.F."/>
            <person name="Montalvo-Rodriguez R."/>
        </authorList>
    </citation>
    <scope>NUCLEOTIDE SEQUENCE [LARGE SCALE GENOMIC DNA]</scope>
    <source>
        <strain evidence="2 3">MC1A</strain>
    </source>
</reference>
<feature type="signal peptide" evidence="1">
    <location>
        <begin position="1"/>
        <end position="20"/>
    </location>
</feature>
<name>A0A9X0HIK5_SOLP1</name>
<gene>
    <name evidence="2" type="ORF">ASU33_04085</name>
</gene>
<dbReference type="InterPro" id="IPR036709">
    <property type="entry name" value="Autotransporte_beta_dom_sf"/>
</dbReference>
<dbReference type="EMBL" id="LNAL01000008">
    <property type="protein sequence ID" value="KUG06537.1"/>
    <property type="molecule type" value="Genomic_DNA"/>
</dbReference>
<protein>
    <recommendedName>
        <fullName evidence="4">DUF3575 domain-containing protein</fullName>
    </recommendedName>
</protein>
<dbReference type="InterPro" id="IPR021958">
    <property type="entry name" value="DUF3575"/>
</dbReference>
<dbReference type="OrthoDB" id="1118958at2"/>
<feature type="chain" id="PRO_5040781700" description="DUF3575 domain-containing protein" evidence="1">
    <location>
        <begin position="21"/>
        <end position="190"/>
    </location>
</feature>
<dbReference type="InterPro" id="IPR006315">
    <property type="entry name" value="OM_autotransptr_brl_dom"/>
</dbReference>
<dbReference type="RefSeq" id="WP_059072232.1">
    <property type="nucleotide sequence ID" value="NZ_LNAL01000008.1"/>
</dbReference>
<dbReference type="AlphaFoldDB" id="A0A9X0HIK5"/>
<evidence type="ECO:0000256" key="1">
    <source>
        <dbReference type="SAM" id="SignalP"/>
    </source>
</evidence>
<dbReference type="SUPFAM" id="SSF103515">
    <property type="entry name" value="Autotransporter"/>
    <property type="match status" value="1"/>
</dbReference>
<dbReference type="GO" id="GO:0019867">
    <property type="term" value="C:outer membrane"/>
    <property type="evidence" value="ECO:0007669"/>
    <property type="project" value="InterPro"/>
</dbReference>
<evidence type="ECO:0008006" key="4">
    <source>
        <dbReference type="Google" id="ProtNLM"/>
    </source>
</evidence>
<proteinExistence type="predicted"/>
<keyword evidence="1" id="KW-0732">Signal</keyword>
<dbReference type="Pfam" id="PF12099">
    <property type="entry name" value="DUF3575"/>
    <property type="match status" value="1"/>
</dbReference>
<comment type="caution">
    <text evidence="2">The sequence shown here is derived from an EMBL/GenBank/DDBJ whole genome shotgun (WGS) entry which is preliminary data.</text>
</comment>
<organism evidence="2 3">
    <name type="scientific">Solirubrum puertoriconensis</name>
    <dbReference type="NCBI Taxonomy" id="1751427"/>
    <lineage>
        <taxon>Bacteria</taxon>
        <taxon>Pseudomonadati</taxon>
        <taxon>Bacteroidota</taxon>
        <taxon>Cytophagia</taxon>
        <taxon>Cytophagales</taxon>
    </lineage>
</organism>
<keyword evidence="3" id="KW-1185">Reference proteome</keyword>
<evidence type="ECO:0000313" key="3">
    <source>
        <dbReference type="Proteomes" id="UP000054223"/>
    </source>
</evidence>
<evidence type="ECO:0000313" key="2">
    <source>
        <dbReference type="EMBL" id="KUG06537.1"/>
    </source>
</evidence>
<dbReference type="NCBIfam" id="TIGR01414">
    <property type="entry name" value="autotrans_barl"/>
    <property type="match status" value="1"/>
</dbReference>